<keyword evidence="3 8" id="KW-1133">Transmembrane helix</keyword>
<evidence type="ECO:0000256" key="5">
    <source>
        <dbReference type="ARBA" id="ARBA00023136"/>
    </source>
</evidence>
<dbReference type="GO" id="GO:0004930">
    <property type="term" value="F:G protein-coupled receptor activity"/>
    <property type="evidence" value="ECO:0007669"/>
    <property type="project" value="UniProtKB-KW"/>
</dbReference>
<keyword evidence="10" id="KW-1185">Reference proteome</keyword>
<dbReference type="OMA" id="YELENPW"/>
<evidence type="ECO:0000256" key="4">
    <source>
        <dbReference type="ARBA" id="ARBA00023040"/>
    </source>
</evidence>
<evidence type="ECO:0000256" key="1">
    <source>
        <dbReference type="ARBA" id="ARBA00004141"/>
    </source>
</evidence>
<keyword evidence="4" id="KW-0297">G-protein coupled receptor</keyword>
<dbReference type="OrthoDB" id="9990906at2759"/>
<sequence>MACNNTTYMELINNSTELQNDFLKYKFIVSTWNHNVPMAMMVNKCVTPVWIIIGVFGNVISALVWANPRMRTCNTAAYYLTCLAVADLTFLILHLIYELENPWLLGTLDVYIWCQIFSMSNMAVQYLCVFLVLAFTVERFLSVCHPFKAEKFGKTRTPRTIFFLFLTSLLLSFPHGYFWDISLVGECVVRMDEFQPDSFFSIYTWCTELAIFGVIPLIVLLLNVAVLYKVRTVGQLRIGKPKHLAYESRQSQDSSMSALVVDNDHRCVKRFSGNTNGGYNANYKGTTVTLLWVSFYLIFTMLPNTVLYAMQANIPFGPMPCLIEEMAGDPDWRNYFSFISVKIVVKELSLSHHVGNVFIYLATSRRFLRLTLNSFFTQTKRCGSETRETSLHTIRAAQNRTLGDEV</sequence>
<feature type="transmembrane region" description="Helical" evidence="8">
    <location>
        <begin position="47"/>
        <end position="66"/>
    </location>
</feature>
<dbReference type="InterPro" id="IPR017452">
    <property type="entry name" value="GPCR_Rhodpsn_7TM"/>
</dbReference>
<dbReference type="GeneID" id="106052314"/>
<accession>A0A9W2ZA74</accession>
<organism evidence="10 11">
    <name type="scientific">Biomphalaria glabrata</name>
    <name type="common">Bloodfluke planorb</name>
    <name type="synonym">Freshwater snail</name>
    <dbReference type="NCBI Taxonomy" id="6526"/>
    <lineage>
        <taxon>Eukaryota</taxon>
        <taxon>Metazoa</taxon>
        <taxon>Spiralia</taxon>
        <taxon>Lophotrochozoa</taxon>
        <taxon>Mollusca</taxon>
        <taxon>Gastropoda</taxon>
        <taxon>Heterobranchia</taxon>
        <taxon>Euthyneura</taxon>
        <taxon>Panpulmonata</taxon>
        <taxon>Hygrophila</taxon>
        <taxon>Lymnaeoidea</taxon>
        <taxon>Planorbidae</taxon>
        <taxon>Biomphalaria</taxon>
    </lineage>
</organism>
<name>A0A9W2ZA74_BIOGL</name>
<feature type="domain" description="G-protein coupled receptors family 1 profile" evidence="9">
    <location>
        <begin position="57"/>
        <end position="360"/>
    </location>
</feature>
<evidence type="ECO:0000313" key="11">
    <source>
        <dbReference type="RefSeq" id="XP_055871975.1"/>
    </source>
</evidence>
<dbReference type="AlphaFoldDB" id="A0A9W2ZA74"/>
<dbReference type="InterPro" id="IPR000276">
    <property type="entry name" value="GPCR_Rhodpsn"/>
</dbReference>
<dbReference type="GO" id="GO:0005886">
    <property type="term" value="C:plasma membrane"/>
    <property type="evidence" value="ECO:0007669"/>
    <property type="project" value="TreeGrafter"/>
</dbReference>
<feature type="transmembrane region" description="Helical" evidence="8">
    <location>
        <begin position="78"/>
        <end position="97"/>
    </location>
</feature>
<dbReference type="RefSeq" id="XP_055871975.1">
    <property type="nucleotide sequence ID" value="XM_056016000.1"/>
</dbReference>
<evidence type="ECO:0000313" key="10">
    <source>
        <dbReference type="Proteomes" id="UP001165740"/>
    </source>
</evidence>
<feature type="transmembrane region" description="Helical" evidence="8">
    <location>
        <begin position="161"/>
        <end position="179"/>
    </location>
</feature>
<evidence type="ECO:0000256" key="8">
    <source>
        <dbReference type="SAM" id="Phobius"/>
    </source>
</evidence>
<comment type="subcellular location">
    <subcellularLocation>
        <location evidence="1">Membrane</location>
        <topology evidence="1">Multi-pass membrane protein</topology>
    </subcellularLocation>
</comment>
<dbReference type="SUPFAM" id="SSF81321">
    <property type="entry name" value="Family A G protein-coupled receptor-like"/>
    <property type="match status" value="1"/>
</dbReference>
<dbReference type="PROSITE" id="PS00237">
    <property type="entry name" value="G_PROTEIN_RECEP_F1_1"/>
    <property type="match status" value="1"/>
</dbReference>
<keyword evidence="2 8" id="KW-0812">Transmembrane</keyword>
<dbReference type="Proteomes" id="UP001165740">
    <property type="component" value="Chromosome 1"/>
</dbReference>
<evidence type="ECO:0000256" key="7">
    <source>
        <dbReference type="ARBA" id="ARBA00023224"/>
    </source>
</evidence>
<keyword evidence="5 8" id="KW-0472">Membrane</keyword>
<proteinExistence type="predicted"/>
<feature type="transmembrane region" description="Helical" evidence="8">
    <location>
        <begin position="199"/>
        <end position="228"/>
    </location>
</feature>
<evidence type="ECO:0000256" key="2">
    <source>
        <dbReference type="ARBA" id="ARBA00022692"/>
    </source>
</evidence>
<gene>
    <name evidence="11" type="primary">LOC106052314</name>
</gene>
<protein>
    <submittedName>
        <fullName evidence="11">Uncharacterized protein LOC106052314</fullName>
    </submittedName>
</protein>
<dbReference type="PANTHER" id="PTHR24243:SF233">
    <property type="entry name" value="THYROTROPIN-RELEASING HORMONE RECEPTOR"/>
    <property type="match status" value="1"/>
</dbReference>
<evidence type="ECO:0000256" key="3">
    <source>
        <dbReference type="ARBA" id="ARBA00022989"/>
    </source>
</evidence>
<dbReference type="PANTHER" id="PTHR24243">
    <property type="entry name" value="G-PROTEIN COUPLED RECEPTOR"/>
    <property type="match status" value="1"/>
</dbReference>
<dbReference type="PROSITE" id="PS50262">
    <property type="entry name" value="G_PROTEIN_RECEP_F1_2"/>
    <property type="match status" value="1"/>
</dbReference>
<evidence type="ECO:0000256" key="6">
    <source>
        <dbReference type="ARBA" id="ARBA00023170"/>
    </source>
</evidence>
<keyword evidence="7" id="KW-0807">Transducer</keyword>
<keyword evidence="6" id="KW-0675">Receptor</keyword>
<reference evidence="11" key="1">
    <citation type="submission" date="2025-08" db="UniProtKB">
        <authorList>
            <consortium name="RefSeq"/>
        </authorList>
    </citation>
    <scope>IDENTIFICATION</scope>
</reference>
<feature type="transmembrane region" description="Helical" evidence="8">
    <location>
        <begin position="123"/>
        <end position="141"/>
    </location>
</feature>
<dbReference type="Pfam" id="PF00001">
    <property type="entry name" value="7tm_1"/>
    <property type="match status" value="1"/>
</dbReference>
<feature type="transmembrane region" description="Helical" evidence="8">
    <location>
        <begin position="290"/>
        <end position="310"/>
    </location>
</feature>
<evidence type="ECO:0000259" key="9">
    <source>
        <dbReference type="PROSITE" id="PS50262"/>
    </source>
</evidence>
<dbReference type="Gene3D" id="1.20.1070.10">
    <property type="entry name" value="Rhodopsin 7-helix transmembrane proteins"/>
    <property type="match status" value="1"/>
</dbReference>